<reference evidence="1 2" key="1">
    <citation type="submission" date="2015-07" db="EMBL/GenBank/DDBJ databases">
        <authorList>
            <person name="Ju K.-S."/>
            <person name="Doroghazi J.R."/>
            <person name="Metcalf W.W."/>
        </authorList>
    </citation>
    <scope>NUCLEOTIDE SEQUENCE [LARGE SCALE GENOMIC DNA]</scope>
    <source>
        <strain evidence="1 2">NRRL B-3589</strain>
    </source>
</reference>
<organism evidence="1 2">
    <name type="scientific">Streptomyces varsoviensis</name>
    <dbReference type="NCBI Taxonomy" id="67373"/>
    <lineage>
        <taxon>Bacteria</taxon>
        <taxon>Bacillati</taxon>
        <taxon>Actinomycetota</taxon>
        <taxon>Actinomycetes</taxon>
        <taxon>Kitasatosporales</taxon>
        <taxon>Streptomycetaceae</taxon>
        <taxon>Streptomyces</taxon>
    </lineage>
</organism>
<dbReference type="InterPro" id="IPR036689">
    <property type="entry name" value="ESAT-6-like_sf"/>
</dbReference>
<dbReference type="Gene3D" id="1.10.287.1060">
    <property type="entry name" value="ESAT-6-like"/>
    <property type="match status" value="1"/>
</dbReference>
<dbReference type="SUPFAM" id="SSF140453">
    <property type="entry name" value="EsxAB dimer-like"/>
    <property type="match status" value="1"/>
</dbReference>
<accession>A0ABR5J655</accession>
<keyword evidence="2" id="KW-1185">Reference proteome</keyword>
<gene>
    <name evidence="1" type="ORF">ADK38_16925</name>
</gene>
<evidence type="ECO:0000313" key="2">
    <source>
        <dbReference type="Proteomes" id="UP000037020"/>
    </source>
</evidence>
<dbReference type="Proteomes" id="UP000037020">
    <property type="component" value="Unassembled WGS sequence"/>
</dbReference>
<sequence>MSVHIQKAGLENAVTRMQRAHSEMVDAVNWLEQNFSTLRETLNGEARTQWDAFHVELKQAKDKLDQDYLQAMVVLQQMYDRQMQGDRQGAKAIASLH</sequence>
<protein>
    <recommendedName>
        <fullName evidence="3">ESAT-6-like protein</fullName>
    </recommendedName>
</protein>
<evidence type="ECO:0008006" key="3">
    <source>
        <dbReference type="Google" id="ProtNLM"/>
    </source>
</evidence>
<dbReference type="EMBL" id="LGUT01001428">
    <property type="protein sequence ID" value="KOG88952.1"/>
    <property type="molecule type" value="Genomic_DNA"/>
</dbReference>
<proteinExistence type="predicted"/>
<comment type="caution">
    <text evidence="1">The sequence shown here is derived from an EMBL/GenBank/DDBJ whole genome shotgun (WGS) entry which is preliminary data.</text>
</comment>
<evidence type="ECO:0000313" key="1">
    <source>
        <dbReference type="EMBL" id="KOG88952.1"/>
    </source>
</evidence>
<name>A0ABR5J655_9ACTN</name>
<dbReference type="RefSeq" id="WP_030875994.1">
    <property type="nucleotide sequence ID" value="NZ_JBEZAH010000008.1"/>
</dbReference>